<keyword evidence="3" id="KW-1185">Reference proteome</keyword>
<evidence type="ECO:0008006" key="4">
    <source>
        <dbReference type="Google" id="ProtNLM"/>
    </source>
</evidence>
<evidence type="ECO:0000313" key="3">
    <source>
        <dbReference type="Proteomes" id="UP000541969"/>
    </source>
</evidence>
<comment type="caution">
    <text evidence="2">The sequence shown here is derived from an EMBL/GenBank/DDBJ whole genome shotgun (WGS) entry which is preliminary data.</text>
</comment>
<evidence type="ECO:0000256" key="1">
    <source>
        <dbReference type="SAM" id="MobiDB-lite"/>
    </source>
</evidence>
<evidence type="ECO:0000313" key="2">
    <source>
        <dbReference type="EMBL" id="NYJ05634.1"/>
    </source>
</evidence>
<gene>
    <name evidence="2" type="ORF">GGQ55_001912</name>
</gene>
<feature type="region of interest" description="Disordered" evidence="1">
    <location>
        <begin position="476"/>
        <end position="565"/>
    </location>
</feature>
<dbReference type="Proteomes" id="UP000541969">
    <property type="component" value="Unassembled WGS sequence"/>
</dbReference>
<protein>
    <recommendedName>
        <fullName evidence="4">Transposase</fullName>
    </recommendedName>
</protein>
<dbReference type="AlphaFoldDB" id="A0A853CCZ3"/>
<organism evidence="2 3">
    <name type="scientific">Petropleomorpha daqingensis</name>
    <dbReference type="NCBI Taxonomy" id="2026353"/>
    <lineage>
        <taxon>Bacteria</taxon>
        <taxon>Bacillati</taxon>
        <taxon>Actinomycetota</taxon>
        <taxon>Actinomycetes</taxon>
        <taxon>Geodermatophilales</taxon>
        <taxon>Geodermatophilaceae</taxon>
        <taxon>Petropleomorpha</taxon>
    </lineage>
</organism>
<sequence length="565" mass="62628">MPRRPRKPTHVVAPSRGCSASTRLRLTEGERLLLEAIGEHLTRMRVADLKSALAGMAANERSKSLIRDFGVVARFAETACADNDAAVRAAKEALWNQRSMLRAAINRLESRIAAPSRSGCGCRRKRGCDVCRDGYSTEHERVMKCRRLDVLRGRLKRVERRLTERQYTVVLGSAQLQKRRHHLAEAGLDTASWRFRWQKQRAWFGAIGNAGKPGGNPCMTLTRDETGRLWLTISVPRPVAQRFGVSTRVRLSQPVAFRFCAEELADRITTRLSTRLDLAFGVTKRGRPTVTLRASWQRPSGPPRTLQQTREQGVVGVDFNVDHFACWRLDRAGNPMGRPRRIPLELRGLSTAARDGRLREALGRVLEYAVSTGASAVAVEDLGFGTAEKSREAHGRNRTFRRLLTEFPTAQVRDRLPRMAERRNLAVIAVDPAYTSRVGGAAWQRVFSDSSVIVTRHEGAAVAIGRRALAHGLTARLRGRPRERPVPHQRDGSTTDYVGQERAPSSAARSGPTRGDHNRVDALSKAPRRPSRPQAVHGQSGVETVGRSTGYPQAGHRSAGASPPR</sequence>
<proteinExistence type="predicted"/>
<name>A0A853CCZ3_9ACTN</name>
<feature type="compositionally biased region" description="Basic and acidic residues" evidence="1">
    <location>
        <begin position="480"/>
        <end position="493"/>
    </location>
</feature>
<reference evidence="2 3" key="1">
    <citation type="submission" date="2020-07" db="EMBL/GenBank/DDBJ databases">
        <title>Sequencing the genomes of 1000 actinobacteria strains.</title>
        <authorList>
            <person name="Klenk H.-P."/>
        </authorList>
    </citation>
    <scope>NUCLEOTIDE SEQUENCE [LARGE SCALE GENOMIC DNA]</scope>
    <source>
        <strain evidence="2 3">DSM 104001</strain>
    </source>
</reference>
<dbReference type="EMBL" id="JACBZT010000001">
    <property type="protein sequence ID" value="NYJ05634.1"/>
    <property type="molecule type" value="Genomic_DNA"/>
</dbReference>
<accession>A0A853CCZ3</accession>